<sequence length="320" mass="35967">MANVEQYRQHVTELIRQADITTVSARSIRKQIEVLMRTDLNPIKDQFDELVMEIYEQITDENERLVLSGGPTNQQQQQTGQIQPIYMPAMQQQPPPQQQPPAPPQNAFGQFALPPTSYVAPKPAPPPPVKKPTKRPVTPESSRESDDDSDASFSSVEGPTKKKAKKTSSKDTKKSGGAAAKKKKEADKKKKSSKSSKDKDEDDKPKKKRAKALNPDGTEKVNGFTRPYFISDSLYQVIGKYGEPGPTGRVEMPRHQVVKFLWSYIKENNLQDEKDKRDINCDDKMKAVFGLDKINCFSMNKYIGAHLIKPEDLIQPNAAQ</sequence>
<accession>A0AAD4HA39</accession>
<reference evidence="4" key="1">
    <citation type="journal article" date="2020" name="Fungal Divers.">
        <title>Resolving the Mortierellaceae phylogeny through synthesis of multi-gene phylogenetics and phylogenomics.</title>
        <authorList>
            <person name="Vandepol N."/>
            <person name="Liber J."/>
            <person name="Desiro A."/>
            <person name="Na H."/>
            <person name="Kennedy M."/>
            <person name="Barry K."/>
            <person name="Grigoriev I.V."/>
            <person name="Miller A.N."/>
            <person name="O'Donnell K."/>
            <person name="Stajich J.E."/>
            <person name="Bonito G."/>
        </authorList>
    </citation>
    <scope>NUCLEOTIDE SEQUENCE</scope>
    <source>
        <strain evidence="4">NRRL 28262</strain>
    </source>
</reference>
<dbReference type="SUPFAM" id="SSF47592">
    <property type="entry name" value="SWIB/MDM2 domain"/>
    <property type="match status" value="1"/>
</dbReference>
<evidence type="ECO:0008006" key="6">
    <source>
        <dbReference type="Google" id="ProtNLM"/>
    </source>
</evidence>
<evidence type="ECO:0000256" key="1">
    <source>
        <dbReference type="SAM" id="MobiDB-lite"/>
    </source>
</evidence>
<dbReference type="Proteomes" id="UP001194580">
    <property type="component" value="Unassembled WGS sequence"/>
</dbReference>
<dbReference type="Pfam" id="PF08766">
    <property type="entry name" value="DEK_C"/>
    <property type="match status" value="1"/>
</dbReference>
<comment type="caution">
    <text evidence="4">The sequence shown here is derived from an EMBL/GenBank/DDBJ whole genome shotgun (WGS) entry which is preliminary data.</text>
</comment>
<organism evidence="4 5">
    <name type="scientific">Linnemannia exigua</name>
    <dbReference type="NCBI Taxonomy" id="604196"/>
    <lineage>
        <taxon>Eukaryota</taxon>
        <taxon>Fungi</taxon>
        <taxon>Fungi incertae sedis</taxon>
        <taxon>Mucoromycota</taxon>
        <taxon>Mortierellomycotina</taxon>
        <taxon>Mortierellomycetes</taxon>
        <taxon>Mortierellales</taxon>
        <taxon>Mortierellaceae</taxon>
        <taxon>Linnemannia</taxon>
    </lineage>
</organism>
<dbReference type="PROSITE" id="PS51998">
    <property type="entry name" value="DEK_C"/>
    <property type="match status" value="1"/>
</dbReference>
<evidence type="ECO:0000313" key="4">
    <source>
        <dbReference type="EMBL" id="KAG0278215.1"/>
    </source>
</evidence>
<feature type="compositionally biased region" description="Pro residues" evidence="1">
    <location>
        <begin position="93"/>
        <end position="104"/>
    </location>
</feature>
<feature type="domain" description="DM2" evidence="2">
    <location>
        <begin position="223"/>
        <end position="309"/>
    </location>
</feature>
<dbReference type="CDD" id="cd10567">
    <property type="entry name" value="SWIB-MDM2_like"/>
    <property type="match status" value="1"/>
</dbReference>
<dbReference type="SUPFAM" id="SSF81995">
    <property type="entry name" value="beta-sandwich domain of Sec23/24"/>
    <property type="match status" value="1"/>
</dbReference>
<proteinExistence type="predicted"/>
<feature type="region of interest" description="Disordered" evidence="1">
    <location>
        <begin position="90"/>
        <end position="221"/>
    </location>
</feature>
<dbReference type="AlphaFoldDB" id="A0AAD4HA39"/>
<dbReference type="PANTHER" id="PTHR13844">
    <property type="entry name" value="SWI/SNF-RELATED MATRIX-ASSOCIATED ACTIN-DEPENDENT REGULATOR OF CHROMATIN SUBFAMILY D"/>
    <property type="match status" value="1"/>
</dbReference>
<dbReference type="PROSITE" id="PS51925">
    <property type="entry name" value="SWIB_MDM2"/>
    <property type="match status" value="1"/>
</dbReference>
<dbReference type="Gene3D" id="1.10.245.10">
    <property type="entry name" value="SWIB/MDM2 domain"/>
    <property type="match status" value="1"/>
</dbReference>
<dbReference type="InterPro" id="IPR014876">
    <property type="entry name" value="DEK_C"/>
</dbReference>
<dbReference type="InterPro" id="IPR036885">
    <property type="entry name" value="SWIB_MDM2_dom_sf"/>
</dbReference>
<dbReference type="Pfam" id="PF02201">
    <property type="entry name" value="SWIB"/>
    <property type="match status" value="1"/>
</dbReference>
<feature type="domain" description="DEK-C" evidence="3">
    <location>
        <begin position="1"/>
        <end position="56"/>
    </location>
</feature>
<evidence type="ECO:0000259" key="3">
    <source>
        <dbReference type="PROSITE" id="PS51998"/>
    </source>
</evidence>
<dbReference type="InterPro" id="IPR003121">
    <property type="entry name" value="SWIB_MDM2_domain"/>
</dbReference>
<evidence type="ECO:0000313" key="5">
    <source>
        <dbReference type="Proteomes" id="UP001194580"/>
    </source>
</evidence>
<keyword evidence="5" id="KW-1185">Reference proteome</keyword>
<dbReference type="SMART" id="SM00151">
    <property type="entry name" value="SWIB"/>
    <property type="match status" value="1"/>
</dbReference>
<dbReference type="InterPro" id="IPR019835">
    <property type="entry name" value="SWIB_domain"/>
</dbReference>
<name>A0AAD4HA39_9FUNG</name>
<evidence type="ECO:0000259" key="2">
    <source>
        <dbReference type="PROSITE" id="PS51925"/>
    </source>
</evidence>
<dbReference type="SUPFAM" id="SSF109715">
    <property type="entry name" value="DEK C-terminal domain"/>
    <property type="match status" value="1"/>
</dbReference>
<feature type="compositionally biased region" description="Basic and acidic residues" evidence="1">
    <location>
        <begin position="195"/>
        <end position="205"/>
    </location>
</feature>
<dbReference type="EMBL" id="JAAAIL010000211">
    <property type="protein sequence ID" value="KAG0278215.1"/>
    <property type="molecule type" value="Genomic_DNA"/>
</dbReference>
<gene>
    <name evidence="4" type="ORF">BGZ95_004458</name>
</gene>
<protein>
    <recommendedName>
        <fullName evidence="6">DM2 domain-containing protein</fullName>
    </recommendedName>
</protein>